<keyword evidence="2" id="KW-1133">Transmembrane helix</keyword>
<feature type="region of interest" description="Disordered" evidence="1">
    <location>
        <begin position="229"/>
        <end position="255"/>
    </location>
</feature>
<dbReference type="Proteomes" id="UP000237819">
    <property type="component" value="Unassembled WGS sequence"/>
</dbReference>
<evidence type="ECO:0000313" key="4">
    <source>
        <dbReference type="Proteomes" id="UP000237819"/>
    </source>
</evidence>
<evidence type="ECO:0000256" key="1">
    <source>
        <dbReference type="SAM" id="MobiDB-lite"/>
    </source>
</evidence>
<organism evidence="3 4">
    <name type="scientific">Blastopirellula marina</name>
    <dbReference type="NCBI Taxonomy" id="124"/>
    <lineage>
        <taxon>Bacteria</taxon>
        <taxon>Pseudomonadati</taxon>
        <taxon>Planctomycetota</taxon>
        <taxon>Planctomycetia</taxon>
        <taxon>Pirellulales</taxon>
        <taxon>Pirellulaceae</taxon>
        <taxon>Blastopirellula</taxon>
    </lineage>
</organism>
<dbReference type="RefSeq" id="WP_105339036.1">
    <property type="nucleotide sequence ID" value="NZ_PUHZ01000025.1"/>
</dbReference>
<evidence type="ECO:0000313" key="3">
    <source>
        <dbReference type="EMBL" id="PQO42459.1"/>
    </source>
</evidence>
<feature type="transmembrane region" description="Helical" evidence="2">
    <location>
        <begin position="20"/>
        <end position="44"/>
    </location>
</feature>
<reference evidence="3 4" key="1">
    <citation type="submission" date="2018-02" db="EMBL/GenBank/DDBJ databases">
        <title>Comparative genomes isolates from brazilian mangrove.</title>
        <authorList>
            <person name="Araujo J.E."/>
            <person name="Taketani R.G."/>
            <person name="Silva M.C.P."/>
            <person name="Loureco M.V."/>
            <person name="Andreote F.D."/>
        </authorList>
    </citation>
    <scope>NUCLEOTIDE SEQUENCE [LARGE SCALE GENOMIC DNA]</scope>
    <source>
        <strain evidence="3 4">Nap-Phe MGV</strain>
    </source>
</reference>
<keyword evidence="2" id="KW-0812">Transmembrane</keyword>
<protein>
    <submittedName>
        <fullName evidence="3">Uncharacterized protein</fullName>
    </submittedName>
</protein>
<proteinExistence type="predicted"/>
<accession>A0A2S8GDE5</accession>
<keyword evidence="2" id="KW-0472">Membrane</keyword>
<dbReference type="OrthoDB" id="277312at2"/>
<comment type="caution">
    <text evidence="3">The sequence shown here is derived from an EMBL/GenBank/DDBJ whole genome shotgun (WGS) entry which is preliminary data.</text>
</comment>
<name>A0A2S8GDE5_9BACT</name>
<sequence>MSNDQFTVEDQKKSGGGCTGWIIGCLVVCLILAAIACGAGYYIYANAGGWIAGFAEEALNEAIDQSELPEEQKVAMKEQVSRLSQGVRDGEISMEQLTQIGQKLEKSPVLTAIPVEVVRSTYLAKSGLTEEQKAEATKELQRVAHGMFEKKITEDELKTLIDGRLGDIGADGEIEFRENVSDEELLEFTKAAKELADSKGIPDQNYEIDFAAELKKAVDEVLLGRSNEVEDINIDVPDLPPGVGAPSDPEPAGAN</sequence>
<dbReference type="AlphaFoldDB" id="A0A2S8GDE5"/>
<evidence type="ECO:0000256" key="2">
    <source>
        <dbReference type="SAM" id="Phobius"/>
    </source>
</evidence>
<gene>
    <name evidence="3" type="ORF">C5Y93_29480</name>
</gene>
<dbReference type="EMBL" id="PUHZ01000025">
    <property type="protein sequence ID" value="PQO42459.1"/>
    <property type="molecule type" value="Genomic_DNA"/>
</dbReference>